<keyword evidence="5" id="KW-1185">Reference proteome</keyword>
<dbReference type="GO" id="GO:0000160">
    <property type="term" value="P:phosphorelay signal transduction system"/>
    <property type="evidence" value="ECO:0007669"/>
    <property type="project" value="InterPro"/>
</dbReference>
<dbReference type="Proteomes" id="UP000002770">
    <property type="component" value="Unassembled WGS sequence"/>
</dbReference>
<protein>
    <recommendedName>
        <fullName evidence="6">Response regulatory domain-containing protein</fullName>
    </recommendedName>
</protein>
<dbReference type="PANTHER" id="PTHR47233:SF3">
    <property type="entry name" value="CHEMOTAXIS PROTEIN CHEV"/>
    <property type="match status" value="1"/>
</dbReference>
<evidence type="ECO:0000313" key="4">
    <source>
        <dbReference type="EMBL" id="EHL31930.1"/>
    </source>
</evidence>
<dbReference type="eggNOG" id="COG0784">
    <property type="taxonomic scope" value="Bacteria"/>
</dbReference>
<dbReference type="PROSITE" id="PS50110">
    <property type="entry name" value="RESPONSE_REGULATORY"/>
    <property type="match status" value="1"/>
</dbReference>
<evidence type="ECO:0000313" key="5">
    <source>
        <dbReference type="Proteomes" id="UP000002770"/>
    </source>
</evidence>
<dbReference type="GO" id="GO:0006935">
    <property type="term" value="P:chemotaxis"/>
    <property type="evidence" value="ECO:0007669"/>
    <property type="project" value="InterPro"/>
</dbReference>
<dbReference type="RefSeq" id="WP_006870041.1">
    <property type="nucleotide sequence ID" value="NZ_JH413808.1"/>
</dbReference>
<sequence length="321" mass="35706">MIADNHGALSEELLLVPCLIVIDSKELLIGINAQKIMGIVEYGGISSLPSSHFPFIGLLDNHEEAVPVMDLSMILREPVIDLVNNSEIIAAEIAPSPGALPANYQVANSSHDKTKIVICQLCDMIVGILVNATYRIESLKSNQILHIPKIFENYAKCMFTGLFYYRNSFLYLLDLEGILNRLGLLNLEEINQNNPSVKYSELAGKSVLIIEDSKVFRHQITKLLGENGMNCIVANDGQEGLEKFMAAPDKIDLIITDIEMPRMNGIEMARKIHEECKAMPILFSSSISNPALIAEIKAEHGYFLVKFQPQEVLNQIQHMLS</sequence>
<evidence type="ECO:0000259" key="3">
    <source>
        <dbReference type="PROSITE" id="PS50851"/>
    </source>
</evidence>
<dbReference type="Pfam" id="PF00072">
    <property type="entry name" value="Response_reg"/>
    <property type="match status" value="1"/>
</dbReference>
<dbReference type="PANTHER" id="PTHR47233">
    <property type="entry name" value="CHEMOTAXIS PROTEIN CHEV"/>
    <property type="match status" value="1"/>
</dbReference>
<dbReference type="HOGENOM" id="CLU_865435_0_0_6"/>
<dbReference type="SMART" id="SM00260">
    <property type="entry name" value="CheW"/>
    <property type="match status" value="1"/>
</dbReference>
<accession>G9EL41</accession>
<dbReference type="Gene3D" id="2.30.30.40">
    <property type="entry name" value="SH3 Domains"/>
    <property type="match status" value="1"/>
</dbReference>
<feature type="domain" description="Response regulatory" evidence="2">
    <location>
        <begin position="206"/>
        <end position="320"/>
    </location>
</feature>
<feature type="modified residue" description="4-aspartylphosphate" evidence="1">
    <location>
        <position position="257"/>
    </location>
</feature>
<feature type="domain" description="CheW-like" evidence="3">
    <location>
        <begin position="15"/>
        <end position="184"/>
    </location>
</feature>
<proteinExistence type="predicted"/>
<dbReference type="AlphaFoldDB" id="G9EL41"/>
<evidence type="ECO:0000256" key="1">
    <source>
        <dbReference type="PROSITE-ProRule" id="PRU00169"/>
    </source>
</evidence>
<dbReference type="SUPFAM" id="SSF52172">
    <property type="entry name" value="CheY-like"/>
    <property type="match status" value="1"/>
</dbReference>
<evidence type="ECO:0008006" key="6">
    <source>
        <dbReference type="Google" id="ProtNLM"/>
    </source>
</evidence>
<dbReference type="STRING" id="658187.LDG_6097"/>
<dbReference type="SUPFAM" id="SSF50341">
    <property type="entry name" value="CheW-like"/>
    <property type="match status" value="1"/>
</dbReference>
<dbReference type="OrthoDB" id="9793549at2"/>
<name>G9EL41_9GAMM</name>
<dbReference type="InParanoid" id="G9EL41"/>
<dbReference type="Gene3D" id="3.40.50.2300">
    <property type="match status" value="1"/>
</dbReference>
<dbReference type="InterPro" id="IPR001789">
    <property type="entry name" value="Sig_transdc_resp-reg_receiver"/>
</dbReference>
<keyword evidence="1" id="KW-0597">Phosphoprotein</keyword>
<evidence type="ECO:0000259" key="2">
    <source>
        <dbReference type="PROSITE" id="PS50110"/>
    </source>
</evidence>
<dbReference type="InterPro" id="IPR036061">
    <property type="entry name" value="CheW-like_dom_sf"/>
</dbReference>
<reference evidence="4 5" key="1">
    <citation type="journal article" date="2011" name="BMC Genomics">
        <title>Insight into cross-talk between intra-amoebal pathogens.</title>
        <authorList>
            <person name="Gimenez G."/>
            <person name="Bertelli C."/>
            <person name="Moliner C."/>
            <person name="Robert C."/>
            <person name="Raoult D."/>
            <person name="Fournier P.E."/>
            <person name="Greub G."/>
        </authorList>
    </citation>
    <scope>NUCLEOTIDE SEQUENCE [LARGE SCALE GENOMIC DNA]</scope>
    <source>
        <strain evidence="4 5">LLAP12</strain>
    </source>
</reference>
<dbReference type="PROSITE" id="PS50851">
    <property type="entry name" value="CHEW"/>
    <property type="match status" value="1"/>
</dbReference>
<dbReference type="EMBL" id="JH413808">
    <property type="protein sequence ID" value="EHL31930.1"/>
    <property type="molecule type" value="Genomic_DNA"/>
</dbReference>
<dbReference type="InterPro" id="IPR011006">
    <property type="entry name" value="CheY-like_superfamily"/>
</dbReference>
<gene>
    <name evidence="4" type="ORF">LDG_6097</name>
</gene>
<dbReference type="SMART" id="SM00448">
    <property type="entry name" value="REC"/>
    <property type="match status" value="1"/>
</dbReference>
<dbReference type="Pfam" id="PF01584">
    <property type="entry name" value="CheW"/>
    <property type="match status" value="1"/>
</dbReference>
<dbReference type="InterPro" id="IPR002545">
    <property type="entry name" value="CheW-lke_dom"/>
</dbReference>
<organism evidence="4 5">
    <name type="scientific">Legionella drancourtii LLAP12</name>
    <dbReference type="NCBI Taxonomy" id="658187"/>
    <lineage>
        <taxon>Bacteria</taxon>
        <taxon>Pseudomonadati</taxon>
        <taxon>Pseudomonadota</taxon>
        <taxon>Gammaproteobacteria</taxon>
        <taxon>Legionellales</taxon>
        <taxon>Legionellaceae</taxon>
        <taxon>Legionella</taxon>
    </lineage>
</organism>
<dbReference type="Gene3D" id="2.40.50.180">
    <property type="entry name" value="CheA-289, Domain 4"/>
    <property type="match status" value="1"/>
</dbReference>